<reference evidence="1" key="1">
    <citation type="journal article" date="2020" name="mSystems">
        <title>Genome- and Community-Level Interaction Insights into Carbon Utilization and Element Cycling Functions of Hydrothermarchaeota in Hydrothermal Sediment.</title>
        <authorList>
            <person name="Zhou Z."/>
            <person name="Liu Y."/>
            <person name="Xu W."/>
            <person name="Pan J."/>
            <person name="Luo Z.H."/>
            <person name="Li M."/>
        </authorList>
    </citation>
    <scope>NUCLEOTIDE SEQUENCE [LARGE SCALE GENOMIC DNA]</scope>
    <source>
        <strain evidence="1">SpSt-524</strain>
    </source>
</reference>
<gene>
    <name evidence="1" type="ORF">ENS82_07980</name>
</gene>
<organism evidence="1">
    <name type="scientific">Meiothermus ruber</name>
    <dbReference type="NCBI Taxonomy" id="277"/>
    <lineage>
        <taxon>Bacteria</taxon>
        <taxon>Thermotogati</taxon>
        <taxon>Deinococcota</taxon>
        <taxon>Deinococci</taxon>
        <taxon>Thermales</taxon>
        <taxon>Thermaceae</taxon>
        <taxon>Meiothermus</taxon>
    </lineage>
</organism>
<proteinExistence type="predicted"/>
<accession>A0A7C3HS30</accession>
<evidence type="ECO:0000313" key="1">
    <source>
        <dbReference type="EMBL" id="HFG20641.1"/>
    </source>
</evidence>
<name>A0A7C3HS30_MEIRU</name>
<protein>
    <submittedName>
        <fullName evidence="1">Uncharacterized protein</fullName>
    </submittedName>
</protein>
<comment type="caution">
    <text evidence="1">The sequence shown here is derived from an EMBL/GenBank/DDBJ whole genome shotgun (WGS) entry which is preliminary data.</text>
</comment>
<dbReference type="EMBL" id="DSWI01000016">
    <property type="protein sequence ID" value="HFG20641.1"/>
    <property type="molecule type" value="Genomic_DNA"/>
</dbReference>
<sequence>MNLLNPILAELFTAELRKQIQGAGATPSFKTDELALWHADRQASSSPQTRPPRVLKIGPFNRWFHRSQEKRRPCQGATHGSH</sequence>
<dbReference type="AlphaFoldDB" id="A0A7C3HS30"/>